<gene>
    <name evidence="2" type="ORF">HD592_000277</name>
</gene>
<dbReference type="RefSeq" id="WP_184451392.1">
    <property type="nucleotide sequence ID" value="NZ_JACHMK010000001.1"/>
</dbReference>
<evidence type="ECO:0000313" key="3">
    <source>
        <dbReference type="Proteomes" id="UP000617426"/>
    </source>
</evidence>
<proteinExistence type="predicted"/>
<evidence type="ECO:0000256" key="1">
    <source>
        <dbReference type="SAM" id="Phobius"/>
    </source>
</evidence>
<accession>A0A923IW17</accession>
<keyword evidence="3" id="KW-1185">Reference proteome</keyword>
<dbReference type="AlphaFoldDB" id="A0A923IW17"/>
<name>A0A923IW17_9ACTO</name>
<feature type="transmembrane region" description="Helical" evidence="1">
    <location>
        <begin position="12"/>
        <end position="33"/>
    </location>
</feature>
<keyword evidence="1" id="KW-1133">Transmembrane helix</keyword>
<comment type="caution">
    <text evidence="2">The sequence shown here is derived from an EMBL/GenBank/DDBJ whole genome shotgun (WGS) entry which is preliminary data.</text>
</comment>
<keyword evidence="1" id="KW-0472">Membrane</keyword>
<sequence length="89" mass="9710">MKRSGRWDRVLNLAPLFTWGGNLVAIAILIYVMAKGIRLPGAAFFWSLMVALLGSSLEEVRKRRRAGDEVGRAGIPARFRSRAAVPGSG</sequence>
<dbReference type="Proteomes" id="UP000617426">
    <property type="component" value="Unassembled WGS sequence"/>
</dbReference>
<feature type="transmembrane region" description="Helical" evidence="1">
    <location>
        <begin position="39"/>
        <end position="57"/>
    </location>
</feature>
<keyword evidence="1" id="KW-0812">Transmembrane</keyword>
<evidence type="ECO:0000313" key="2">
    <source>
        <dbReference type="EMBL" id="MBB6333712.1"/>
    </source>
</evidence>
<organism evidence="2 3">
    <name type="scientific">Schaalia hyovaginalis</name>
    <dbReference type="NCBI Taxonomy" id="29316"/>
    <lineage>
        <taxon>Bacteria</taxon>
        <taxon>Bacillati</taxon>
        <taxon>Actinomycetota</taxon>
        <taxon>Actinomycetes</taxon>
        <taxon>Actinomycetales</taxon>
        <taxon>Actinomycetaceae</taxon>
        <taxon>Schaalia</taxon>
    </lineage>
</organism>
<reference evidence="2" key="1">
    <citation type="submission" date="2020-08" db="EMBL/GenBank/DDBJ databases">
        <title>Sequencing the genomes of 1000 actinobacteria strains.</title>
        <authorList>
            <person name="Klenk H.-P."/>
        </authorList>
    </citation>
    <scope>NUCLEOTIDE SEQUENCE</scope>
    <source>
        <strain evidence="2">DSM 10695</strain>
    </source>
</reference>
<dbReference type="EMBL" id="JACHMK010000001">
    <property type="protein sequence ID" value="MBB6333712.1"/>
    <property type="molecule type" value="Genomic_DNA"/>
</dbReference>
<protein>
    <submittedName>
        <fullName evidence="2">Uncharacterized protein</fullName>
    </submittedName>
</protein>